<gene>
    <name evidence="1" type="ORF">T12_14753</name>
</gene>
<dbReference type="AlphaFoldDB" id="A0A0V0WVR2"/>
<accession>A0A0V0WVR2</accession>
<evidence type="ECO:0000313" key="2">
    <source>
        <dbReference type="Proteomes" id="UP000054783"/>
    </source>
</evidence>
<feature type="non-terminal residue" evidence="1">
    <location>
        <position position="1"/>
    </location>
</feature>
<protein>
    <submittedName>
        <fullName evidence="1">Uncharacterized protein</fullName>
    </submittedName>
</protein>
<proteinExistence type="predicted"/>
<keyword evidence="2" id="KW-1185">Reference proteome</keyword>
<evidence type="ECO:0000313" key="1">
    <source>
        <dbReference type="EMBL" id="KRX79789.1"/>
    </source>
</evidence>
<comment type="caution">
    <text evidence="1">The sequence shown here is derived from an EMBL/GenBank/DDBJ whole genome shotgun (WGS) entry which is preliminary data.</text>
</comment>
<dbReference type="EMBL" id="JYDQ01005447">
    <property type="protein sequence ID" value="KRX79789.1"/>
    <property type="molecule type" value="Genomic_DNA"/>
</dbReference>
<name>A0A0V0WVR2_9BILA</name>
<organism evidence="1 2">
    <name type="scientific">Trichinella patagoniensis</name>
    <dbReference type="NCBI Taxonomy" id="990121"/>
    <lineage>
        <taxon>Eukaryota</taxon>
        <taxon>Metazoa</taxon>
        <taxon>Ecdysozoa</taxon>
        <taxon>Nematoda</taxon>
        <taxon>Enoplea</taxon>
        <taxon>Dorylaimia</taxon>
        <taxon>Trichinellida</taxon>
        <taxon>Trichinellidae</taxon>
        <taxon>Trichinella</taxon>
    </lineage>
</organism>
<feature type="non-terminal residue" evidence="1">
    <location>
        <position position="39"/>
    </location>
</feature>
<reference evidence="1 2" key="1">
    <citation type="submission" date="2015-01" db="EMBL/GenBank/DDBJ databases">
        <title>Evolution of Trichinella species and genotypes.</title>
        <authorList>
            <person name="Korhonen P.K."/>
            <person name="Edoardo P."/>
            <person name="Giuseppe L.R."/>
            <person name="Gasser R.B."/>
        </authorList>
    </citation>
    <scope>NUCLEOTIDE SEQUENCE [LARGE SCALE GENOMIC DNA]</scope>
    <source>
        <strain evidence="1">ISS2496</strain>
    </source>
</reference>
<sequence>LSSAFNDAAPRSYTDNRVEIANAPVSSRYAFAGAAPAYR</sequence>
<dbReference type="Proteomes" id="UP000054783">
    <property type="component" value="Unassembled WGS sequence"/>
</dbReference>